<gene>
    <name evidence="1" type="ORF">EC580_006665</name>
</gene>
<sequence>MTDNMENLVLEHLRHIRGRVDQIADDMIDLKHRMSGLEQAMNLVRREINLGDETDAR</sequence>
<evidence type="ECO:0000313" key="1">
    <source>
        <dbReference type="EMBL" id="XRI78341.1"/>
    </source>
</evidence>
<dbReference type="EMBL" id="CP127527">
    <property type="protein sequence ID" value="XRI78341.1"/>
    <property type="molecule type" value="Genomic_DNA"/>
</dbReference>
<reference evidence="1 2" key="1">
    <citation type="journal article" date="2019" name="Int. J. Syst. Evol. Microbiol.">
        <title>Acidithiobacillus sulfuriphilus sp. nov.: an extremely acidophilic sulfur-oxidizing chemolithotroph isolated from a neutral pH environment.</title>
        <authorList>
            <person name="Falagan C."/>
            <person name="Moya-Beltran A."/>
            <person name="Castro M."/>
            <person name="Quatrini R."/>
            <person name="Johnson D.B."/>
        </authorList>
    </citation>
    <scope>NUCLEOTIDE SEQUENCE [LARGE SCALE GENOMIC DNA]</scope>
    <source>
        <strain evidence="1 2">CJ-2</strain>
    </source>
</reference>
<organism evidence="1 2">
    <name type="scientific">Acidithiobacillus sulfuriphilus</name>
    <dbReference type="NCBI Taxonomy" id="1867749"/>
    <lineage>
        <taxon>Bacteria</taxon>
        <taxon>Pseudomonadati</taxon>
        <taxon>Pseudomonadota</taxon>
        <taxon>Acidithiobacillia</taxon>
        <taxon>Acidithiobacillales</taxon>
        <taxon>Acidithiobacillaceae</taxon>
        <taxon>Acidithiobacillus</taxon>
    </lineage>
</organism>
<name>A0ACD5HS22_9PROT</name>
<protein>
    <submittedName>
        <fullName evidence="1">Uncharacterized protein</fullName>
    </submittedName>
</protein>
<keyword evidence="2" id="KW-1185">Reference proteome</keyword>
<evidence type="ECO:0000313" key="2">
    <source>
        <dbReference type="Proteomes" id="UP000271650"/>
    </source>
</evidence>
<proteinExistence type="predicted"/>
<accession>A0ACD5HS22</accession>
<dbReference type="Proteomes" id="UP000271650">
    <property type="component" value="Chromosome"/>
</dbReference>